<organism evidence="1 2">
    <name type="scientific">Araneus ventricosus</name>
    <name type="common">Orbweaver spider</name>
    <name type="synonym">Epeira ventricosa</name>
    <dbReference type="NCBI Taxonomy" id="182803"/>
    <lineage>
        <taxon>Eukaryota</taxon>
        <taxon>Metazoa</taxon>
        <taxon>Ecdysozoa</taxon>
        <taxon>Arthropoda</taxon>
        <taxon>Chelicerata</taxon>
        <taxon>Arachnida</taxon>
        <taxon>Araneae</taxon>
        <taxon>Araneomorphae</taxon>
        <taxon>Entelegynae</taxon>
        <taxon>Araneoidea</taxon>
        <taxon>Araneidae</taxon>
        <taxon>Araneus</taxon>
    </lineage>
</organism>
<dbReference type="AlphaFoldDB" id="A0A4Y2WAD3"/>
<gene>
    <name evidence="1" type="ORF">AVEN_258824_1</name>
</gene>
<protein>
    <submittedName>
        <fullName evidence="1">Uncharacterized protein</fullName>
    </submittedName>
</protein>
<proteinExistence type="predicted"/>
<accession>A0A4Y2WAD3</accession>
<evidence type="ECO:0000313" key="1">
    <source>
        <dbReference type="EMBL" id="GBO33416.1"/>
    </source>
</evidence>
<evidence type="ECO:0000313" key="2">
    <source>
        <dbReference type="Proteomes" id="UP000499080"/>
    </source>
</evidence>
<dbReference type="Proteomes" id="UP000499080">
    <property type="component" value="Unassembled WGS sequence"/>
</dbReference>
<dbReference type="EMBL" id="BGPR01056974">
    <property type="protein sequence ID" value="GBO33416.1"/>
    <property type="molecule type" value="Genomic_DNA"/>
</dbReference>
<sequence length="110" mass="12292">MRNLCIRTRVLIPGHGYTNDGEAHWAHLRRPVVLPLWGSTACETLVLGVILGGLQCPIFCRGGRSFGFTRKPRGLARVLRFKILIDRANSSVFCDYFGTKYSGTLSRSTH</sequence>
<name>A0A4Y2WAD3_ARAVE</name>
<comment type="caution">
    <text evidence="1">The sequence shown here is derived from an EMBL/GenBank/DDBJ whole genome shotgun (WGS) entry which is preliminary data.</text>
</comment>
<keyword evidence="2" id="KW-1185">Reference proteome</keyword>
<reference evidence="1 2" key="1">
    <citation type="journal article" date="2019" name="Sci. Rep.">
        <title>Orb-weaving spider Araneus ventricosus genome elucidates the spidroin gene catalogue.</title>
        <authorList>
            <person name="Kono N."/>
            <person name="Nakamura H."/>
            <person name="Ohtoshi R."/>
            <person name="Moran D.A.P."/>
            <person name="Shinohara A."/>
            <person name="Yoshida Y."/>
            <person name="Fujiwara M."/>
            <person name="Mori M."/>
            <person name="Tomita M."/>
            <person name="Arakawa K."/>
        </authorList>
    </citation>
    <scope>NUCLEOTIDE SEQUENCE [LARGE SCALE GENOMIC DNA]</scope>
</reference>